<protein>
    <submittedName>
        <fullName evidence="1">Uncharacterized protein</fullName>
    </submittedName>
</protein>
<evidence type="ECO:0000313" key="2">
    <source>
        <dbReference type="Proteomes" id="UP001515480"/>
    </source>
</evidence>
<accession>A0AB34JTU0</accession>
<name>A0AB34JTU0_PRYPA</name>
<evidence type="ECO:0000313" key="1">
    <source>
        <dbReference type="EMBL" id="KAL1525276.1"/>
    </source>
</evidence>
<proteinExistence type="predicted"/>
<comment type="caution">
    <text evidence="1">The sequence shown here is derived from an EMBL/GenBank/DDBJ whole genome shotgun (WGS) entry which is preliminary data.</text>
</comment>
<dbReference type="AlphaFoldDB" id="A0AB34JTU0"/>
<reference evidence="1 2" key="1">
    <citation type="journal article" date="2024" name="Science">
        <title>Giant polyketide synthase enzymes in the biosynthesis of giant marine polyether toxins.</title>
        <authorList>
            <person name="Fallon T.R."/>
            <person name="Shende V.V."/>
            <person name="Wierzbicki I.H."/>
            <person name="Pendleton A.L."/>
            <person name="Watervoot N.F."/>
            <person name="Auber R.P."/>
            <person name="Gonzalez D.J."/>
            <person name="Wisecaver J.H."/>
            <person name="Moore B.S."/>
        </authorList>
    </citation>
    <scope>NUCLEOTIDE SEQUENCE [LARGE SCALE GENOMIC DNA]</scope>
    <source>
        <strain evidence="1 2">12B1</strain>
    </source>
</reference>
<gene>
    <name evidence="1" type="ORF">AB1Y20_020139</name>
</gene>
<dbReference type="EMBL" id="JBGBPQ010000004">
    <property type="protein sequence ID" value="KAL1525276.1"/>
    <property type="molecule type" value="Genomic_DNA"/>
</dbReference>
<keyword evidence="2" id="KW-1185">Reference proteome</keyword>
<sequence length="188" mass="20562">MSISFLEVCRQRSGDSAVQCQKALREAAIQLALSAFGDTREDYVSCDELGVDRETLRSALTSQSLMRQALSELSPLRLCTSYDERFAWSLVLDASEAAASAAIVALELQPSGRFWECVAECLLRNEPSLAHIQQVDFNDERDDVFCASSDNRAELAILGTRLAHLANDGSSLTAFVEAAIAKGFDFDD</sequence>
<dbReference type="Proteomes" id="UP001515480">
    <property type="component" value="Unassembled WGS sequence"/>
</dbReference>
<organism evidence="1 2">
    <name type="scientific">Prymnesium parvum</name>
    <name type="common">Toxic golden alga</name>
    <dbReference type="NCBI Taxonomy" id="97485"/>
    <lineage>
        <taxon>Eukaryota</taxon>
        <taxon>Haptista</taxon>
        <taxon>Haptophyta</taxon>
        <taxon>Prymnesiophyceae</taxon>
        <taxon>Prymnesiales</taxon>
        <taxon>Prymnesiaceae</taxon>
        <taxon>Prymnesium</taxon>
    </lineage>
</organism>